<evidence type="ECO:0000313" key="3">
    <source>
        <dbReference type="Proteomes" id="UP000327493"/>
    </source>
</evidence>
<feature type="chain" id="PRO_5023870118" description="Secreted protein" evidence="1">
    <location>
        <begin position="22"/>
        <end position="98"/>
    </location>
</feature>
<evidence type="ECO:0000256" key="1">
    <source>
        <dbReference type="SAM" id="SignalP"/>
    </source>
</evidence>
<feature type="signal peptide" evidence="1">
    <location>
        <begin position="1"/>
        <end position="21"/>
    </location>
</feature>
<keyword evidence="3" id="KW-1185">Reference proteome</keyword>
<dbReference type="EMBL" id="VOFY01000017">
    <property type="protein sequence ID" value="KAA8584057.1"/>
    <property type="molecule type" value="Genomic_DNA"/>
</dbReference>
<evidence type="ECO:0008006" key="4">
    <source>
        <dbReference type="Google" id="ProtNLM"/>
    </source>
</evidence>
<accession>A0A5J5CQP5</accession>
<gene>
    <name evidence="2" type="ORF">FQN60_015265</name>
</gene>
<reference evidence="2 3" key="1">
    <citation type="submission" date="2019-08" db="EMBL/GenBank/DDBJ databases">
        <title>A chromosome-level genome assembly, high-density linkage maps, and genome scans reveal the genomic architecture of hybrid incompatibilities underlying speciation via character displacement in darters (Percidae: Etheostominae).</title>
        <authorList>
            <person name="Moran R.L."/>
            <person name="Catchen J.M."/>
            <person name="Fuller R.C."/>
        </authorList>
    </citation>
    <scope>NUCLEOTIDE SEQUENCE [LARGE SCALE GENOMIC DNA]</scope>
    <source>
        <strain evidence="2">EspeVRDwgs_2016</strain>
        <tissue evidence="2">Muscle</tissue>
    </source>
</reference>
<proteinExistence type="predicted"/>
<sequence length="98" mass="10707">MTCDFTSSLGLLFLLIGYAAAGELCQMVMDTTMADVCLAHSVRKSPYCTFHPSIALSWPASLRVLDPGCNGDCETSPWEISVKSWQPDAKARLYMGAR</sequence>
<comment type="caution">
    <text evidence="2">The sequence shown here is derived from an EMBL/GenBank/DDBJ whole genome shotgun (WGS) entry which is preliminary data.</text>
</comment>
<keyword evidence="1" id="KW-0732">Signal</keyword>
<organism evidence="2 3">
    <name type="scientific">Etheostoma spectabile</name>
    <name type="common">orangethroat darter</name>
    <dbReference type="NCBI Taxonomy" id="54343"/>
    <lineage>
        <taxon>Eukaryota</taxon>
        <taxon>Metazoa</taxon>
        <taxon>Chordata</taxon>
        <taxon>Craniata</taxon>
        <taxon>Vertebrata</taxon>
        <taxon>Euteleostomi</taxon>
        <taxon>Actinopterygii</taxon>
        <taxon>Neopterygii</taxon>
        <taxon>Teleostei</taxon>
        <taxon>Neoteleostei</taxon>
        <taxon>Acanthomorphata</taxon>
        <taxon>Eupercaria</taxon>
        <taxon>Perciformes</taxon>
        <taxon>Percoidei</taxon>
        <taxon>Percidae</taxon>
        <taxon>Etheostomatinae</taxon>
        <taxon>Etheostoma</taxon>
    </lineage>
</organism>
<evidence type="ECO:0000313" key="2">
    <source>
        <dbReference type="EMBL" id="KAA8584057.1"/>
    </source>
</evidence>
<protein>
    <recommendedName>
        <fullName evidence="4">Secreted protein</fullName>
    </recommendedName>
</protein>
<dbReference type="AlphaFoldDB" id="A0A5J5CQP5"/>
<dbReference type="Proteomes" id="UP000327493">
    <property type="component" value="Chromosome 17"/>
</dbReference>
<name>A0A5J5CQP5_9PERO</name>